<evidence type="ECO:0000256" key="1">
    <source>
        <dbReference type="SAM" id="MobiDB-lite"/>
    </source>
</evidence>
<proteinExistence type="predicted"/>
<name>A0ABZ1D249_9TREE</name>
<feature type="compositionally biased region" description="Basic and acidic residues" evidence="1">
    <location>
        <begin position="378"/>
        <end position="423"/>
    </location>
</feature>
<dbReference type="Proteomes" id="UP001329825">
    <property type="component" value="Chromosome 6"/>
</dbReference>
<dbReference type="EMBL" id="CP141886">
    <property type="protein sequence ID" value="WRT68096.1"/>
    <property type="molecule type" value="Genomic_DNA"/>
</dbReference>
<feature type="region of interest" description="Disordered" evidence="1">
    <location>
        <begin position="376"/>
        <end position="434"/>
    </location>
</feature>
<evidence type="ECO:0000313" key="3">
    <source>
        <dbReference type="Proteomes" id="UP001329825"/>
    </source>
</evidence>
<feature type="compositionally biased region" description="Low complexity" evidence="1">
    <location>
        <begin position="255"/>
        <end position="283"/>
    </location>
</feature>
<protein>
    <submittedName>
        <fullName evidence="2">Uncharacterized protein</fullName>
    </submittedName>
</protein>
<accession>A0ABZ1D249</accession>
<feature type="region of interest" description="Disordered" evidence="1">
    <location>
        <begin position="255"/>
        <end position="311"/>
    </location>
</feature>
<feature type="compositionally biased region" description="Gly residues" evidence="1">
    <location>
        <begin position="424"/>
        <end position="434"/>
    </location>
</feature>
<gene>
    <name evidence="2" type="ORF">IL334_005071</name>
</gene>
<dbReference type="RefSeq" id="XP_062792836.1">
    <property type="nucleotide sequence ID" value="XM_062936785.1"/>
</dbReference>
<feature type="compositionally biased region" description="Low complexity" evidence="1">
    <location>
        <begin position="341"/>
        <end position="357"/>
    </location>
</feature>
<organism evidence="2 3">
    <name type="scientific">Kwoniella shivajii</name>
    <dbReference type="NCBI Taxonomy" id="564305"/>
    <lineage>
        <taxon>Eukaryota</taxon>
        <taxon>Fungi</taxon>
        <taxon>Dikarya</taxon>
        <taxon>Basidiomycota</taxon>
        <taxon>Agaricomycotina</taxon>
        <taxon>Tremellomycetes</taxon>
        <taxon>Tremellales</taxon>
        <taxon>Cryptococcaceae</taxon>
        <taxon>Kwoniella</taxon>
    </lineage>
</organism>
<feature type="region of interest" description="Disordered" evidence="1">
    <location>
        <begin position="332"/>
        <end position="361"/>
    </location>
</feature>
<dbReference type="GeneID" id="87957202"/>
<sequence length="434" mass="46880">MNTRLLSSSMGGPSRLLTSFASTTRIINPTHSSRRYLLTFPHPDLDSSKGSTKLIIKSIEHDIPSMIDAFTIIKAVEQKLNTKILDLSIPKDYDSLKHGSTIFITMLRPVSLSSNRSQDDEASEEHVGGGGNDGGSLLFEIPLISASNLSGQSNFLGGPSLTDIETALLSSSPRGSPSNISIAKDGKQPETIRVKVEIQRNAQRDKKRILRRARYSSNGKEASDIVKQLKGFKGGFYGGFDGLYDKFSHLEITSEQSESQSSTSTSAAATTTTASPASTRAQSGTQAQGNVQGDGEVTQENEQSEEASINVEQVIEPFQEVEKGEIVEDHVPGVNAPTVKGTSTGSSGIPSITESPGLSKAQIAREKLREAAIASAQRDLEIQSRKQKEAREAASEAERFAEEKREDAQRSKEGERKKDEKEGGFFGGVFGKRD</sequence>
<reference evidence="2 3" key="1">
    <citation type="submission" date="2024-01" db="EMBL/GenBank/DDBJ databases">
        <title>Comparative genomics of Cryptococcus and Kwoniella reveals pathogenesis evolution and contrasting modes of karyotype evolution via chromosome fusion or intercentromeric recombination.</title>
        <authorList>
            <person name="Coelho M.A."/>
            <person name="David-Palma M."/>
            <person name="Shea T."/>
            <person name="Bowers K."/>
            <person name="McGinley-Smith S."/>
            <person name="Mohammad A.W."/>
            <person name="Gnirke A."/>
            <person name="Yurkov A.M."/>
            <person name="Nowrousian M."/>
            <person name="Sun S."/>
            <person name="Cuomo C.A."/>
            <person name="Heitman J."/>
        </authorList>
    </citation>
    <scope>NUCLEOTIDE SEQUENCE [LARGE SCALE GENOMIC DNA]</scope>
    <source>
        <strain evidence="2">CBS 11374</strain>
    </source>
</reference>
<keyword evidence="3" id="KW-1185">Reference proteome</keyword>
<evidence type="ECO:0000313" key="2">
    <source>
        <dbReference type="EMBL" id="WRT68096.1"/>
    </source>
</evidence>